<gene>
    <name evidence="2" type="ORF">MAXJ12_00827</name>
</gene>
<dbReference type="OrthoDB" id="4565346at2"/>
<dbReference type="PANTHER" id="PTHR43081">
    <property type="entry name" value="ADENYLATE CYCLASE, TERMINAL-DIFFERENTIATION SPECIFIC-RELATED"/>
    <property type="match status" value="1"/>
</dbReference>
<feature type="domain" description="Guanylate cyclase" evidence="1">
    <location>
        <begin position="220"/>
        <end position="351"/>
    </location>
</feature>
<evidence type="ECO:0000313" key="2">
    <source>
        <dbReference type="EMBL" id="EHK59224.1"/>
    </source>
</evidence>
<protein>
    <submittedName>
        <fullName evidence="2">Adenylate/guanylate cyclase</fullName>
    </submittedName>
</protein>
<keyword evidence="3" id="KW-1185">Reference proteome</keyword>
<organism evidence="2 3">
    <name type="scientific">Mesorhizobium alhagi CCNWXJ12-2</name>
    <dbReference type="NCBI Taxonomy" id="1107882"/>
    <lineage>
        <taxon>Bacteria</taxon>
        <taxon>Pseudomonadati</taxon>
        <taxon>Pseudomonadota</taxon>
        <taxon>Alphaproteobacteria</taxon>
        <taxon>Hyphomicrobiales</taxon>
        <taxon>Phyllobacteriaceae</taxon>
        <taxon>Allomesorhizobium</taxon>
    </lineage>
</organism>
<dbReference type="RefSeq" id="WP_008833823.1">
    <property type="nucleotide sequence ID" value="NZ_AHAM01000014.1"/>
</dbReference>
<dbReference type="EMBL" id="AHAM01000014">
    <property type="protein sequence ID" value="EHK59224.1"/>
    <property type="molecule type" value="Genomic_DNA"/>
</dbReference>
<dbReference type="SUPFAM" id="SSF55073">
    <property type="entry name" value="Nucleotide cyclase"/>
    <property type="match status" value="1"/>
</dbReference>
<dbReference type="PATRIC" id="fig|1107882.3.peg.162"/>
<reference evidence="2 3" key="1">
    <citation type="journal article" date="2012" name="J. Bacteriol.">
        <title>Draft Genome Sequence of Mesorhizobium alhagi CCNWXJ12-2T, a Novel Salt-Resistant Species Isolated from the Desert of Northwestern China.</title>
        <authorList>
            <person name="Zhou M."/>
            <person name="Chen W."/>
            <person name="Chen H."/>
            <person name="Wei G."/>
        </authorList>
    </citation>
    <scope>NUCLEOTIDE SEQUENCE [LARGE SCALE GENOMIC DNA]</scope>
    <source>
        <strain evidence="2 3">CCNWXJ12-2</strain>
    </source>
</reference>
<sequence>MNRDDIDNIAAWLADRGLAGDDETSLMQGFCRRCVDAGLEMSAGTAIIDTLHPVYEGRVFHWTRDTPDDTRVTEYLPTAASDNEESWRRSPFYHLLQSGEDELRRRLELGETAGFPILDELKERGETDYFAMIHRFDKKTAIGEMDCLMSRWTTTRPGGFDEADLEALRRLVPVLGLAIKAASLARVAESLVEAYLGRDPGRRVLQGRMSRGVVEKINAVLWFSDMKGFTALSESIASDQLIPLLDDYAEAVISAVHAAGGDVLKLIGDGTLAIFTADDPEEACCSALRAEAELRLRLDELNQRREDEGRPTTSIYLGLHIGDVFYGNIGSKDRLDFTVVGQAVNEVSRIASMCSSADRDVLFSAAFRESLPEEEGAKLVSVGRYALRGVGRAQELFTLDPELAVFPLR</sequence>
<dbReference type="Proteomes" id="UP000003250">
    <property type="component" value="Unassembled WGS sequence"/>
</dbReference>
<dbReference type="PROSITE" id="PS50125">
    <property type="entry name" value="GUANYLATE_CYCLASE_2"/>
    <property type="match status" value="1"/>
</dbReference>
<dbReference type="Gene3D" id="3.30.70.1230">
    <property type="entry name" value="Nucleotide cyclase"/>
    <property type="match status" value="1"/>
</dbReference>
<dbReference type="Pfam" id="PF00211">
    <property type="entry name" value="Guanylate_cyc"/>
    <property type="match status" value="1"/>
</dbReference>
<proteinExistence type="predicted"/>
<dbReference type="GO" id="GO:0004016">
    <property type="term" value="F:adenylate cyclase activity"/>
    <property type="evidence" value="ECO:0007669"/>
    <property type="project" value="UniProtKB-ARBA"/>
</dbReference>
<dbReference type="InterPro" id="IPR050697">
    <property type="entry name" value="Adenylyl/Guanylyl_Cyclase_3/4"/>
</dbReference>
<dbReference type="InterPro" id="IPR001054">
    <property type="entry name" value="A/G_cyclase"/>
</dbReference>
<dbReference type="GO" id="GO:0035556">
    <property type="term" value="P:intracellular signal transduction"/>
    <property type="evidence" value="ECO:0007669"/>
    <property type="project" value="InterPro"/>
</dbReference>
<accession>H0HJ61</accession>
<dbReference type="InterPro" id="IPR029787">
    <property type="entry name" value="Nucleotide_cyclase"/>
</dbReference>
<dbReference type="CDD" id="cd07302">
    <property type="entry name" value="CHD"/>
    <property type="match status" value="1"/>
</dbReference>
<name>H0HJ61_9HYPH</name>
<dbReference type="GO" id="GO:0006171">
    <property type="term" value="P:cAMP biosynthetic process"/>
    <property type="evidence" value="ECO:0007669"/>
    <property type="project" value="TreeGrafter"/>
</dbReference>
<evidence type="ECO:0000259" key="1">
    <source>
        <dbReference type="PROSITE" id="PS50125"/>
    </source>
</evidence>
<dbReference type="PANTHER" id="PTHR43081:SF11">
    <property type="entry name" value="BLR2264 PROTEIN"/>
    <property type="match status" value="1"/>
</dbReference>
<dbReference type="AlphaFoldDB" id="H0HJ61"/>
<evidence type="ECO:0000313" key="3">
    <source>
        <dbReference type="Proteomes" id="UP000003250"/>
    </source>
</evidence>